<dbReference type="Pfam" id="PF10706">
    <property type="entry name" value="Aminoglyc_resit"/>
    <property type="match status" value="1"/>
</dbReference>
<keyword evidence="2" id="KW-1185">Reference proteome</keyword>
<dbReference type="EMBL" id="FMDM01000002">
    <property type="protein sequence ID" value="SCG39544.1"/>
    <property type="molecule type" value="Genomic_DNA"/>
</dbReference>
<dbReference type="Proteomes" id="UP000199360">
    <property type="component" value="Unassembled WGS sequence"/>
</dbReference>
<evidence type="ECO:0000313" key="1">
    <source>
        <dbReference type="EMBL" id="SCG39544.1"/>
    </source>
</evidence>
<accession>A0A1C5H0K1</accession>
<dbReference type="GO" id="GO:0016740">
    <property type="term" value="F:transferase activity"/>
    <property type="evidence" value="ECO:0007669"/>
    <property type="project" value="UniProtKB-KW"/>
</dbReference>
<dbReference type="AlphaFoldDB" id="A0A1C5H0K1"/>
<name>A0A1C5H0K1_9ACTN</name>
<gene>
    <name evidence="1" type="ORF">GA0070213_102121</name>
</gene>
<proteinExistence type="predicted"/>
<keyword evidence="1" id="KW-0808">Transferase</keyword>
<evidence type="ECO:0000313" key="2">
    <source>
        <dbReference type="Proteomes" id="UP000199360"/>
    </source>
</evidence>
<dbReference type="STRING" id="745366.GA0070213_102121"/>
<organism evidence="1 2">
    <name type="scientific">Micromonospora humi</name>
    <dbReference type="NCBI Taxonomy" id="745366"/>
    <lineage>
        <taxon>Bacteria</taxon>
        <taxon>Bacillati</taxon>
        <taxon>Actinomycetota</taxon>
        <taxon>Actinomycetes</taxon>
        <taxon>Micromonosporales</taxon>
        <taxon>Micromonosporaceae</taxon>
        <taxon>Micromonospora</taxon>
    </lineage>
</organism>
<dbReference type="InterPro" id="IPR019646">
    <property type="entry name" value="Aminoglyc_AdlTrfase"/>
</dbReference>
<sequence length="167" mass="18216">MPKMTVRDVTEIVGGLAADGITVWVDGGWCVDALVGRELREHADLDVAVSRADEEALRGWFGGRGYEHRPRAGESAWNFVLGDARGREVDVHVFEFDGQGKNVYGIAYPAESLTGRATLGGLDVHCVAPEWMFRFKTAYDPAPKDLVDVRALAGRFGYALPPTHSAI</sequence>
<protein>
    <submittedName>
        <fullName evidence="1">2''-aminoglycoside nucleotidyltransferase</fullName>
    </submittedName>
</protein>
<dbReference type="Gene3D" id="3.30.460.40">
    <property type="match status" value="1"/>
</dbReference>
<reference evidence="2" key="1">
    <citation type="submission" date="2016-06" db="EMBL/GenBank/DDBJ databases">
        <authorList>
            <person name="Varghese N."/>
            <person name="Submissions Spin"/>
        </authorList>
    </citation>
    <scope>NUCLEOTIDE SEQUENCE [LARGE SCALE GENOMIC DNA]</scope>
    <source>
        <strain evidence="2">DSM 45647</strain>
    </source>
</reference>
<dbReference type="RefSeq" id="WP_217628577.1">
    <property type="nucleotide sequence ID" value="NZ_FMDM01000002.1"/>
</dbReference>